<gene>
    <name evidence="2" type="ORF">H9943_04390</name>
</gene>
<proteinExistence type="predicted"/>
<dbReference type="InterPro" id="IPR000182">
    <property type="entry name" value="GNAT_dom"/>
</dbReference>
<feature type="domain" description="N-acetyltransferase" evidence="1">
    <location>
        <begin position="1"/>
        <end position="154"/>
    </location>
</feature>
<comment type="caution">
    <text evidence="2">The sequence shown here is derived from an EMBL/GenBank/DDBJ whole genome shotgun (WGS) entry which is preliminary data.</text>
</comment>
<evidence type="ECO:0000259" key="1">
    <source>
        <dbReference type="PROSITE" id="PS51186"/>
    </source>
</evidence>
<evidence type="ECO:0000313" key="2">
    <source>
        <dbReference type="EMBL" id="HJB39617.1"/>
    </source>
</evidence>
<dbReference type="EMBL" id="DWYA01000044">
    <property type="protein sequence ID" value="HJB39617.1"/>
    <property type="molecule type" value="Genomic_DNA"/>
</dbReference>
<dbReference type="InterPro" id="IPR016181">
    <property type="entry name" value="Acyl_CoA_acyltransferase"/>
</dbReference>
<dbReference type="SUPFAM" id="SSF55729">
    <property type="entry name" value="Acyl-CoA N-acyltransferases (Nat)"/>
    <property type="match status" value="1"/>
</dbReference>
<dbReference type="Pfam" id="PF00583">
    <property type="entry name" value="Acetyltransf_1"/>
    <property type="match status" value="1"/>
</dbReference>
<organism evidence="2 3">
    <name type="scientific">Candidatus Ruthenibacterium avium</name>
    <dbReference type="NCBI Taxonomy" id="2838751"/>
    <lineage>
        <taxon>Bacteria</taxon>
        <taxon>Bacillati</taxon>
        <taxon>Bacillota</taxon>
        <taxon>Clostridia</taxon>
        <taxon>Eubacteriales</taxon>
        <taxon>Oscillospiraceae</taxon>
        <taxon>Ruthenibacterium</taxon>
    </lineage>
</organism>
<reference evidence="2" key="1">
    <citation type="journal article" date="2021" name="PeerJ">
        <title>Extensive microbial diversity within the chicken gut microbiome revealed by metagenomics and culture.</title>
        <authorList>
            <person name="Gilroy R."/>
            <person name="Ravi A."/>
            <person name="Getino M."/>
            <person name="Pursley I."/>
            <person name="Horton D.L."/>
            <person name="Alikhan N.F."/>
            <person name="Baker D."/>
            <person name="Gharbi K."/>
            <person name="Hall N."/>
            <person name="Watson M."/>
            <person name="Adriaenssens E.M."/>
            <person name="Foster-Nyarko E."/>
            <person name="Jarju S."/>
            <person name="Secka A."/>
            <person name="Antonio M."/>
            <person name="Oren A."/>
            <person name="Chaudhuri R.R."/>
            <person name="La Ragione R."/>
            <person name="Hildebrand F."/>
            <person name="Pallen M.J."/>
        </authorList>
    </citation>
    <scope>NUCLEOTIDE SEQUENCE</scope>
    <source>
        <strain evidence="2">ChiBcec8-14828</strain>
    </source>
</reference>
<sequence length="154" mass="17999">MITLVTPKLEDMWFRETLVGDEETMAYNKKWGGAIDFPKNKWEDWYARWVAHPKNKRFYQYILSENDGFVGEAAYHFDESRQIYVTNVIVMAKYRGKGYGSAGLKLLCDCAKQNGIECLYDEIAIDNPSVRLFLKQGFREECRTDDFVVVKKVL</sequence>
<dbReference type="AlphaFoldDB" id="A0A9D2S0M3"/>
<dbReference type="CDD" id="cd04301">
    <property type="entry name" value="NAT_SF"/>
    <property type="match status" value="1"/>
</dbReference>
<dbReference type="Proteomes" id="UP000824209">
    <property type="component" value="Unassembled WGS sequence"/>
</dbReference>
<dbReference type="Gene3D" id="3.40.630.30">
    <property type="match status" value="1"/>
</dbReference>
<dbReference type="PROSITE" id="PS51186">
    <property type="entry name" value="GNAT"/>
    <property type="match status" value="1"/>
</dbReference>
<name>A0A9D2S0M3_9FIRM</name>
<evidence type="ECO:0000313" key="3">
    <source>
        <dbReference type="Proteomes" id="UP000824209"/>
    </source>
</evidence>
<accession>A0A9D2S0M3</accession>
<dbReference type="GO" id="GO:0016747">
    <property type="term" value="F:acyltransferase activity, transferring groups other than amino-acyl groups"/>
    <property type="evidence" value="ECO:0007669"/>
    <property type="project" value="InterPro"/>
</dbReference>
<reference evidence="2" key="2">
    <citation type="submission" date="2021-04" db="EMBL/GenBank/DDBJ databases">
        <authorList>
            <person name="Gilroy R."/>
        </authorList>
    </citation>
    <scope>NUCLEOTIDE SEQUENCE</scope>
    <source>
        <strain evidence="2">ChiBcec8-14828</strain>
    </source>
</reference>
<protein>
    <submittedName>
        <fullName evidence="2">GNAT family N-acetyltransferase</fullName>
    </submittedName>
</protein>